<dbReference type="PANTHER" id="PTHR43280:SF2">
    <property type="entry name" value="HTH-TYPE TRANSCRIPTIONAL REGULATOR EXSA"/>
    <property type="match status" value="1"/>
</dbReference>
<dbReference type="Pfam" id="PF12833">
    <property type="entry name" value="HTH_18"/>
    <property type="match status" value="1"/>
</dbReference>
<dbReference type="GO" id="GO:0043565">
    <property type="term" value="F:sequence-specific DNA binding"/>
    <property type="evidence" value="ECO:0007669"/>
    <property type="project" value="InterPro"/>
</dbReference>
<proteinExistence type="predicted"/>
<protein>
    <submittedName>
        <fullName evidence="5">AraC-like DNA-binding protein</fullName>
    </submittedName>
</protein>
<dbReference type="RefSeq" id="WP_132243503.1">
    <property type="nucleotide sequence ID" value="NZ_SLWV01000005.1"/>
</dbReference>
<evidence type="ECO:0000259" key="4">
    <source>
        <dbReference type="PROSITE" id="PS01124"/>
    </source>
</evidence>
<dbReference type="SUPFAM" id="SSF46689">
    <property type="entry name" value="Homeodomain-like"/>
    <property type="match status" value="1"/>
</dbReference>
<evidence type="ECO:0000256" key="1">
    <source>
        <dbReference type="ARBA" id="ARBA00023015"/>
    </source>
</evidence>
<organism evidence="5 6">
    <name type="scientific">Marinisporobacter balticus</name>
    <dbReference type="NCBI Taxonomy" id="2018667"/>
    <lineage>
        <taxon>Bacteria</taxon>
        <taxon>Bacillati</taxon>
        <taxon>Bacillota</taxon>
        <taxon>Clostridia</taxon>
        <taxon>Peptostreptococcales</taxon>
        <taxon>Thermotaleaceae</taxon>
        <taxon>Marinisporobacter</taxon>
    </lineage>
</organism>
<dbReference type="PANTHER" id="PTHR43280">
    <property type="entry name" value="ARAC-FAMILY TRANSCRIPTIONAL REGULATOR"/>
    <property type="match status" value="1"/>
</dbReference>
<name>A0A4R2L219_9FIRM</name>
<sequence length="274" mass="32261">MLNLLQTIRYPVRHPMLKRLIKYYWVTETKSSVDVNHKLLPVSNIDLILNFSSPIRYSKDEKTKVVPRGFHFNGISNKYYLINQSGVLRVLGISFFPTGLFPILKIPISEFKDETVEIDLIIKGFTENIVDKINITDSIHTIIKIIETEVVKIVDVSRIPRKEIYEVFDAFNQNINDLSINDFCKQYGINQRQIERIFNKYIGISPKLFYRINRFQETVNYFKKSNNNSFTSLAYNNNYYDQTHFIKDFKSFTGSTPTEFLNQNSSIKQIIKYY</sequence>
<dbReference type="AlphaFoldDB" id="A0A4R2L219"/>
<comment type="caution">
    <text evidence="5">The sequence shown here is derived from an EMBL/GenBank/DDBJ whole genome shotgun (WGS) entry which is preliminary data.</text>
</comment>
<reference evidence="5 6" key="1">
    <citation type="submission" date="2019-03" db="EMBL/GenBank/DDBJ databases">
        <title>Genomic Encyclopedia of Type Strains, Phase IV (KMG-IV): sequencing the most valuable type-strain genomes for metagenomic binning, comparative biology and taxonomic classification.</title>
        <authorList>
            <person name="Goeker M."/>
        </authorList>
    </citation>
    <scope>NUCLEOTIDE SEQUENCE [LARGE SCALE GENOMIC DNA]</scope>
    <source>
        <strain evidence="5 6">DSM 102940</strain>
    </source>
</reference>
<dbReference type="InterPro" id="IPR018060">
    <property type="entry name" value="HTH_AraC"/>
</dbReference>
<dbReference type="InterPro" id="IPR009057">
    <property type="entry name" value="Homeodomain-like_sf"/>
</dbReference>
<keyword evidence="1" id="KW-0805">Transcription regulation</keyword>
<dbReference type="InterPro" id="IPR046532">
    <property type="entry name" value="DUF6597"/>
</dbReference>
<accession>A0A4R2L219</accession>
<keyword evidence="6" id="KW-1185">Reference proteome</keyword>
<dbReference type="OrthoDB" id="323290at2"/>
<evidence type="ECO:0000256" key="3">
    <source>
        <dbReference type="ARBA" id="ARBA00023163"/>
    </source>
</evidence>
<dbReference type="SMART" id="SM00342">
    <property type="entry name" value="HTH_ARAC"/>
    <property type="match status" value="1"/>
</dbReference>
<evidence type="ECO:0000256" key="2">
    <source>
        <dbReference type="ARBA" id="ARBA00023125"/>
    </source>
</evidence>
<dbReference type="PROSITE" id="PS01124">
    <property type="entry name" value="HTH_ARAC_FAMILY_2"/>
    <property type="match status" value="1"/>
</dbReference>
<keyword evidence="3" id="KW-0804">Transcription</keyword>
<dbReference type="Gene3D" id="1.10.10.60">
    <property type="entry name" value="Homeodomain-like"/>
    <property type="match status" value="1"/>
</dbReference>
<evidence type="ECO:0000313" key="6">
    <source>
        <dbReference type="Proteomes" id="UP000294919"/>
    </source>
</evidence>
<dbReference type="GO" id="GO:0003700">
    <property type="term" value="F:DNA-binding transcription factor activity"/>
    <property type="evidence" value="ECO:0007669"/>
    <property type="project" value="InterPro"/>
</dbReference>
<dbReference type="Pfam" id="PF20240">
    <property type="entry name" value="DUF6597"/>
    <property type="match status" value="1"/>
</dbReference>
<gene>
    <name evidence="5" type="ORF">EV214_10515</name>
</gene>
<dbReference type="Proteomes" id="UP000294919">
    <property type="component" value="Unassembled WGS sequence"/>
</dbReference>
<feature type="domain" description="HTH araC/xylS-type" evidence="4">
    <location>
        <begin position="165"/>
        <end position="263"/>
    </location>
</feature>
<dbReference type="EMBL" id="SLWV01000005">
    <property type="protein sequence ID" value="TCO77919.1"/>
    <property type="molecule type" value="Genomic_DNA"/>
</dbReference>
<evidence type="ECO:0000313" key="5">
    <source>
        <dbReference type="EMBL" id="TCO77919.1"/>
    </source>
</evidence>
<keyword evidence="2 5" id="KW-0238">DNA-binding</keyword>